<evidence type="ECO:0000313" key="2">
    <source>
        <dbReference type="EMBL" id="CZS88798.1"/>
    </source>
</evidence>
<protein>
    <recommendedName>
        <fullName evidence="4">Mucin</fullName>
    </recommendedName>
</protein>
<organism evidence="2 3">
    <name type="scientific">Rhynchosporium graminicola</name>
    <dbReference type="NCBI Taxonomy" id="2792576"/>
    <lineage>
        <taxon>Eukaryota</taxon>
        <taxon>Fungi</taxon>
        <taxon>Dikarya</taxon>
        <taxon>Ascomycota</taxon>
        <taxon>Pezizomycotina</taxon>
        <taxon>Leotiomycetes</taxon>
        <taxon>Helotiales</taxon>
        <taxon>Ploettnerulaceae</taxon>
        <taxon>Rhynchosporium</taxon>
    </lineage>
</organism>
<feature type="compositionally biased region" description="Polar residues" evidence="1">
    <location>
        <begin position="626"/>
        <end position="635"/>
    </location>
</feature>
<comment type="caution">
    <text evidence="2">The sequence shown here is derived from an EMBL/GenBank/DDBJ whole genome shotgun (WGS) entry which is preliminary data.</text>
</comment>
<evidence type="ECO:0000313" key="3">
    <source>
        <dbReference type="Proteomes" id="UP000178129"/>
    </source>
</evidence>
<evidence type="ECO:0008006" key="4">
    <source>
        <dbReference type="Google" id="ProtNLM"/>
    </source>
</evidence>
<feature type="region of interest" description="Disordered" evidence="1">
    <location>
        <begin position="474"/>
        <end position="503"/>
    </location>
</feature>
<reference evidence="3" key="1">
    <citation type="submission" date="2016-03" db="EMBL/GenBank/DDBJ databases">
        <authorList>
            <person name="Ploux O."/>
        </authorList>
    </citation>
    <scope>NUCLEOTIDE SEQUENCE [LARGE SCALE GENOMIC DNA]</scope>
    <source>
        <strain evidence="3">UK7</strain>
    </source>
</reference>
<name>A0A1E1JSI6_9HELO</name>
<accession>A0A1E1JSI6</accession>
<feature type="compositionally biased region" description="Polar residues" evidence="1">
    <location>
        <begin position="407"/>
        <end position="416"/>
    </location>
</feature>
<keyword evidence="3" id="KW-1185">Reference proteome</keyword>
<sequence length="751" mass="83528">MLEHTFSSTLDAHHSASAASFSSSGLSTDLKVEADIECDTNHTETPLSPRILYAQSIGCPGSSRSLPHTQRFRKNMKEMTGFGTTEEEFDALPLVLRRKVRVVKPLSFCLNLLSLLQVCKKPICDQFESFSIFLRRTPKLAVGVAPGSRSITITSAYYFLQSRSDFCALFYVVVRTGIKDGSAAILAIDTPSAPPSIIAVLFQIEYTGAASSQSHTPTPTPFLPTRQPVSLPRPPFRWRPTTCSSRRRLLECTMLLVFLNVKFAGSGDYFSTLERLRFAQTPRTNALHELPIQSHRKSSIADRRGVNVTLIEPRRNPSRRQWHLARQHSVSDPEASWFLTLPDKIKNKHFSREEQVLLAGRLRGSVILDAADEAVFKANRRASRIVPVTPLFDESPPGTPQSSTGSHRSNIQQENTSNMTAQMYESFRWMDEEQDLDLKLALDDYHANLDGVVIPTPSSVIRPSFRRQMSVSKMPFGRNSLPPKSRSPLTPTSEPSINNGRNRSRTMSLIQPKNVAQPPTATIDPNAAHYQDPEARLKLRVYLASPQKFDEAIEFGFPSLDGISDEVDKENKPPSHISKEVSGAKKLLGLEGDQSFLSDDMSSLFDDDVSMADPESPLTPRGDTGFRSQNNSIATSGSKDSKKSSSDYSHLGISKPMIVKQPEAYTHLMAGSREMTLRMTLTRPDLRADETTIYAWQRCKSPLSEGPSSSIDEKSDIRGPLGGIDGWGPDRETGVVKRFWNKVKSSQRRTA</sequence>
<feature type="region of interest" description="Disordered" evidence="1">
    <location>
        <begin position="389"/>
        <end position="416"/>
    </location>
</feature>
<proteinExistence type="predicted"/>
<feature type="region of interest" description="Disordered" evidence="1">
    <location>
        <begin position="607"/>
        <end position="650"/>
    </location>
</feature>
<feature type="region of interest" description="Disordered" evidence="1">
    <location>
        <begin position="702"/>
        <end position="731"/>
    </location>
</feature>
<gene>
    <name evidence="2" type="ORF">RCO7_04508</name>
</gene>
<dbReference type="EMBL" id="FJUW01000002">
    <property type="protein sequence ID" value="CZS88798.1"/>
    <property type="molecule type" value="Genomic_DNA"/>
</dbReference>
<dbReference type="AlphaFoldDB" id="A0A1E1JSI6"/>
<feature type="compositionally biased region" description="Polar residues" evidence="1">
    <location>
        <begin position="487"/>
        <end position="503"/>
    </location>
</feature>
<dbReference type="Proteomes" id="UP000178129">
    <property type="component" value="Unassembled WGS sequence"/>
</dbReference>
<evidence type="ECO:0000256" key="1">
    <source>
        <dbReference type="SAM" id="MobiDB-lite"/>
    </source>
</evidence>
<dbReference type="InParanoid" id="A0A1E1JSI6"/>